<evidence type="ECO:0000313" key="2">
    <source>
        <dbReference type="EMBL" id="OWM81971.1"/>
    </source>
</evidence>
<name>A0A218XBT5_PUNGR</name>
<sequence>MVLAATHRLLSAQSPDVIMLATWNAAHSLFLNQSGTANIITITILSTPSRQRKVDFQMGTTAMPANCTETPSTLLMSARNATSQLMSVAPSRRFHFFPSQIMVLPSLVEKYENDRIARGDSLDAFPHYFEAEVLRLRKQKEEKEAEREAKRQQIKALEDELAQYEASKLIE</sequence>
<accession>A0A218XBT5</accession>
<comment type="caution">
    <text evidence="2">The sequence shown here is derived from an EMBL/GenBank/DDBJ whole genome shotgun (WGS) entry which is preliminary data.</text>
</comment>
<reference evidence="3" key="1">
    <citation type="journal article" date="2017" name="Plant J.">
        <title>The pomegranate (Punica granatum L.) genome and the genomics of punicalagin biosynthesis.</title>
        <authorList>
            <person name="Qin G."/>
            <person name="Xu C."/>
            <person name="Ming R."/>
            <person name="Tang H."/>
            <person name="Guyot R."/>
            <person name="Kramer E.M."/>
            <person name="Hu Y."/>
            <person name="Yi X."/>
            <person name="Qi Y."/>
            <person name="Xu X."/>
            <person name="Gao Z."/>
            <person name="Pan H."/>
            <person name="Jian J."/>
            <person name="Tian Y."/>
            <person name="Yue Z."/>
            <person name="Xu Y."/>
        </authorList>
    </citation>
    <scope>NUCLEOTIDE SEQUENCE [LARGE SCALE GENOMIC DNA]</scope>
    <source>
        <strain evidence="3">cv. Dabenzi</strain>
    </source>
</reference>
<dbReference type="Proteomes" id="UP000197138">
    <property type="component" value="Unassembled WGS sequence"/>
</dbReference>
<evidence type="ECO:0000256" key="1">
    <source>
        <dbReference type="SAM" id="Coils"/>
    </source>
</evidence>
<proteinExistence type="predicted"/>
<keyword evidence="1" id="KW-0175">Coiled coil</keyword>
<organism evidence="2 3">
    <name type="scientific">Punica granatum</name>
    <name type="common">Pomegranate</name>
    <dbReference type="NCBI Taxonomy" id="22663"/>
    <lineage>
        <taxon>Eukaryota</taxon>
        <taxon>Viridiplantae</taxon>
        <taxon>Streptophyta</taxon>
        <taxon>Embryophyta</taxon>
        <taxon>Tracheophyta</taxon>
        <taxon>Spermatophyta</taxon>
        <taxon>Magnoliopsida</taxon>
        <taxon>eudicotyledons</taxon>
        <taxon>Gunneridae</taxon>
        <taxon>Pentapetalae</taxon>
        <taxon>rosids</taxon>
        <taxon>malvids</taxon>
        <taxon>Myrtales</taxon>
        <taxon>Lythraceae</taxon>
        <taxon>Punica</taxon>
    </lineage>
</organism>
<evidence type="ECO:0000313" key="3">
    <source>
        <dbReference type="Proteomes" id="UP000197138"/>
    </source>
</evidence>
<dbReference type="AlphaFoldDB" id="A0A218XBT5"/>
<dbReference type="EMBL" id="MTKT01002122">
    <property type="protein sequence ID" value="OWM81971.1"/>
    <property type="molecule type" value="Genomic_DNA"/>
</dbReference>
<protein>
    <submittedName>
        <fullName evidence="2">Uncharacterized protein</fullName>
    </submittedName>
</protein>
<gene>
    <name evidence="2" type="ORF">CDL15_Pgr027169</name>
</gene>
<feature type="coiled-coil region" evidence="1">
    <location>
        <begin position="131"/>
        <end position="167"/>
    </location>
</feature>